<feature type="domain" description="Smr" evidence="1">
    <location>
        <begin position="320"/>
        <end position="373"/>
    </location>
</feature>
<dbReference type="Gene3D" id="2.60.40.1600">
    <property type="entry name" value="Smr-associated-like"/>
    <property type="match status" value="1"/>
</dbReference>
<protein>
    <recommendedName>
        <fullName evidence="1">Smr domain-containing protein</fullName>
    </recommendedName>
</protein>
<dbReference type="Pfam" id="PF01713">
    <property type="entry name" value="Smr"/>
    <property type="match status" value="1"/>
</dbReference>
<dbReference type="InterPro" id="IPR036063">
    <property type="entry name" value="Smr_dom_sf"/>
</dbReference>
<dbReference type="Gene3D" id="3.30.1370.110">
    <property type="match status" value="1"/>
</dbReference>
<proteinExistence type="predicted"/>
<dbReference type="InterPro" id="IPR036781">
    <property type="entry name" value="Smr_assoc-like_sf"/>
</dbReference>
<dbReference type="PROSITE" id="PS50828">
    <property type="entry name" value="SMR"/>
    <property type="match status" value="1"/>
</dbReference>
<dbReference type="InterPro" id="IPR018598">
    <property type="entry name" value="DUF2027"/>
</dbReference>
<dbReference type="InterPro" id="IPR002625">
    <property type="entry name" value="Smr_dom"/>
</dbReference>
<organism evidence="2">
    <name type="scientific">bioreactor metagenome</name>
    <dbReference type="NCBI Taxonomy" id="1076179"/>
    <lineage>
        <taxon>unclassified sequences</taxon>
        <taxon>metagenomes</taxon>
        <taxon>ecological metagenomes</taxon>
    </lineage>
</organism>
<reference evidence="2" key="1">
    <citation type="submission" date="2019-08" db="EMBL/GenBank/DDBJ databases">
        <authorList>
            <person name="Kucharzyk K."/>
            <person name="Murdoch R.W."/>
            <person name="Higgins S."/>
            <person name="Loffler F."/>
        </authorList>
    </citation>
    <scope>NUCLEOTIDE SEQUENCE</scope>
</reference>
<gene>
    <name evidence="2" type="ORF">SDC9_30967</name>
</gene>
<sequence length="373" mass="42652">MISFVPFVVKHDFNMQKNNIQKGDTVRFLNAVGGGKVTRIDAQKGIVYVEDEDGFEIPALERECVAVPRVNMETNFPLKDFSSKPVADIPSGEPVLNVKIETPKPVEIIETTDGDELRALLAFIPVDIRNLQNSQYDCLLINDSNYFLFYNLIIGEKHQRKSVANGIIEPNMQEEISCIANADLNDWENLQVQIVAYKQGKVYEPQGAIDLNLRIAQVKFYKLHSFTENDYFDEQAMLFDLVKPKPRIPEISPDEIKKAMLSKESVEPPKQQRQKTQLNPKVIEVDLHIHELVDNTTGMSNADMLQLQLDKFHGVIDENKHKKGQKIVFIHGKGEGVLRNEIMKLLKTRYKSYYYQDASFREYGFGATMVVIK</sequence>
<dbReference type="Pfam" id="PF09640">
    <property type="entry name" value="DUF2027"/>
    <property type="match status" value="1"/>
</dbReference>
<evidence type="ECO:0000313" key="2">
    <source>
        <dbReference type="EMBL" id="MPL85001.1"/>
    </source>
</evidence>
<dbReference type="SUPFAM" id="SSF158949">
    <property type="entry name" value="Smr-associated domain-like"/>
    <property type="match status" value="1"/>
</dbReference>
<dbReference type="AlphaFoldDB" id="A0A644V1G2"/>
<name>A0A644V1G2_9ZZZZ</name>
<evidence type="ECO:0000259" key="1">
    <source>
        <dbReference type="PROSITE" id="PS50828"/>
    </source>
</evidence>
<accession>A0A644V1G2</accession>
<comment type="caution">
    <text evidence="2">The sequence shown here is derived from an EMBL/GenBank/DDBJ whole genome shotgun (WGS) entry which is preliminary data.</text>
</comment>
<dbReference type="EMBL" id="VSSQ01000198">
    <property type="protein sequence ID" value="MPL85001.1"/>
    <property type="molecule type" value="Genomic_DNA"/>
</dbReference>